<comment type="catalytic activity">
    <reaction evidence="1">
        <text>Endonucleolytic cleavage to 5'-phosphomonoester.</text>
        <dbReference type="EC" id="3.1.26.4"/>
    </reaction>
</comment>
<dbReference type="Gene3D" id="3.30.420.10">
    <property type="entry name" value="Ribonuclease H-like superfamily/Ribonuclease H"/>
    <property type="match status" value="1"/>
</dbReference>
<keyword evidence="8" id="KW-0963">Cytoplasm</keyword>
<dbReference type="InterPro" id="IPR012337">
    <property type="entry name" value="RNaseH-like_sf"/>
</dbReference>
<dbReference type="InterPro" id="IPR036397">
    <property type="entry name" value="RNaseH_sf"/>
</dbReference>
<reference evidence="15" key="1">
    <citation type="journal article" date="2014" name="Front. Microbiol.">
        <title>High frequency of phylogenetically diverse reductive dehalogenase-homologous genes in deep subseafloor sedimentary metagenomes.</title>
        <authorList>
            <person name="Kawai M."/>
            <person name="Futagami T."/>
            <person name="Toyoda A."/>
            <person name="Takaki Y."/>
            <person name="Nishi S."/>
            <person name="Hori S."/>
            <person name="Arai W."/>
            <person name="Tsubouchi T."/>
            <person name="Morono Y."/>
            <person name="Uchiyama I."/>
            <person name="Ito T."/>
            <person name="Fujiyama A."/>
            <person name="Inagaki F."/>
            <person name="Takami H."/>
        </authorList>
    </citation>
    <scope>NUCLEOTIDE SEQUENCE</scope>
    <source>
        <strain evidence="15">Expedition CK06-06</strain>
    </source>
</reference>
<evidence type="ECO:0000256" key="5">
    <source>
        <dbReference type="ARBA" id="ARBA00007383"/>
    </source>
</evidence>
<dbReference type="GO" id="GO:0032299">
    <property type="term" value="C:ribonuclease H2 complex"/>
    <property type="evidence" value="ECO:0007669"/>
    <property type="project" value="TreeGrafter"/>
</dbReference>
<dbReference type="Pfam" id="PF01351">
    <property type="entry name" value="RNase_HII"/>
    <property type="match status" value="1"/>
</dbReference>
<comment type="similarity">
    <text evidence="5">Belongs to the RNase HII family.</text>
</comment>
<evidence type="ECO:0000256" key="11">
    <source>
        <dbReference type="ARBA" id="ARBA00022759"/>
    </source>
</evidence>
<evidence type="ECO:0000256" key="13">
    <source>
        <dbReference type="ARBA" id="ARBA00023211"/>
    </source>
</evidence>
<dbReference type="PANTHER" id="PTHR10954">
    <property type="entry name" value="RIBONUCLEASE H2 SUBUNIT A"/>
    <property type="match status" value="1"/>
</dbReference>
<dbReference type="EC" id="3.1.26.4" evidence="6"/>
<evidence type="ECO:0000256" key="1">
    <source>
        <dbReference type="ARBA" id="ARBA00000077"/>
    </source>
</evidence>
<comment type="subcellular location">
    <subcellularLocation>
        <location evidence="4">Cytoplasm</location>
    </subcellularLocation>
</comment>
<evidence type="ECO:0000256" key="9">
    <source>
        <dbReference type="ARBA" id="ARBA00022722"/>
    </source>
</evidence>
<dbReference type="CDD" id="cd07182">
    <property type="entry name" value="RNase_HII_bacteria_HII_like"/>
    <property type="match status" value="1"/>
</dbReference>
<feature type="non-terminal residue" evidence="15">
    <location>
        <position position="1"/>
    </location>
</feature>
<dbReference type="GO" id="GO:0006298">
    <property type="term" value="P:mismatch repair"/>
    <property type="evidence" value="ECO:0007669"/>
    <property type="project" value="TreeGrafter"/>
</dbReference>
<dbReference type="GO" id="GO:0005737">
    <property type="term" value="C:cytoplasm"/>
    <property type="evidence" value="ECO:0007669"/>
    <property type="project" value="UniProtKB-SubCell"/>
</dbReference>
<keyword evidence="13" id="KW-0464">Manganese</keyword>
<accession>X1FQD4</accession>
<keyword evidence="9" id="KW-0540">Nuclease</keyword>
<evidence type="ECO:0000256" key="8">
    <source>
        <dbReference type="ARBA" id="ARBA00022490"/>
    </source>
</evidence>
<evidence type="ECO:0000256" key="3">
    <source>
        <dbReference type="ARBA" id="ARBA00001946"/>
    </source>
</evidence>
<sequence length="160" mass="18418">LQREILFSDIIDNAITFAIGCVDAHIIDKINILKATFESMYRAIDKLKFLPDHILVDGYEIPGLPIPQTGIKKGDNLCFSIAAASIIAKVFRDRIMELYDLEFPVYKFSKNKGYGTKYHIETLSKIGPCRIHRKSFSPLKLISSKKKSFDHRINRNWKRT</sequence>
<dbReference type="InterPro" id="IPR024567">
    <property type="entry name" value="RNase_HII/HIII_dom"/>
</dbReference>
<dbReference type="EMBL" id="BARU01012846">
    <property type="protein sequence ID" value="GAH31564.1"/>
    <property type="molecule type" value="Genomic_DNA"/>
</dbReference>
<protein>
    <recommendedName>
        <fullName evidence="7">Ribonuclease HII</fullName>
        <ecNumber evidence="6">3.1.26.4</ecNumber>
    </recommendedName>
</protein>
<dbReference type="GO" id="GO:0003723">
    <property type="term" value="F:RNA binding"/>
    <property type="evidence" value="ECO:0007669"/>
    <property type="project" value="InterPro"/>
</dbReference>
<dbReference type="SUPFAM" id="SSF53098">
    <property type="entry name" value="Ribonuclease H-like"/>
    <property type="match status" value="1"/>
</dbReference>
<keyword evidence="12" id="KW-0378">Hydrolase</keyword>
<keyword evidence="11" id="KW-0255">Endonuclease</keyword>
<comment type="caution">
    <text evidence="15">The sequence shown here is derived from an EMBL/GenBank/DDBJ whole genome shotgun (WGS) entry which is preliminary data.</text>
</comment>
<evidence type="ECO:0000256" key="6">
    <source>
        <dbReference type="ARBA" id="ARBA00012180"/>
    </source>
</evidence>
<dbReference type="GO" id="GO:0004523">
    <property type="term" value="F:RNA-DNA hybrid ribonuclease activity"/>
    <property type="evidence" value="ECO:0007669"/>
    <property type="project" value="UniProtKB-EC"/>
</dbReference>
<comment type="cofactor">
    <cofactor evidence="3">
        <name>Mg(2+)</name>
        <dbReference type="ChEBI" id="CHEBI:18420"/>
    </cofactor>
</comment>
<dbReference type="GO" id="GO:0046872">
    <property type="term" value="F:metal ion binding"/>
    <property type="evidence" value="ECO:0007669"/>
    <property type="project" value="UniProtKB-KW"/>
</dbReference>
<feature type="domain" description="RNase H type-2" evidence="14">
    <location>
        <begin position="1"/>
        <end position="148"/>
    </location>
</feature>
<evidence type="ECO:0000256" key="2">
    <source>
        <dbReference type="ARBA" id="ARBA00001936"/>
    </source>
</evidence>
<evidence type="ECO:0000256" key="7">
    <source>
        <dbReference type="ARBA" id="ARBA00019179"/>
    </source>
</evidence>
<dbReference type="PANTHER" id="PTHR10954:SF18">
    <property type="entry name" value="RIBONUCLEASE HII"/>
    <property type="match status" value="1"/>
</dbReference>
<dbReference type="InterPro" id="IPR022898">
    <property type="entry name" value="RNase_HII"/>
</dbReference>
<evidence type="ECO:0000259" key="14">
    <source>
        <dbReference type="PROSITE" id="PS51975"/>
    </source>
</evidence>
<keyword evidence="10" id="KW-0479">Metal-binding</keyword>
<comment type="cofactor">
    <cofactor evidence="2">
        <name>Mn(2+)</name>
        <dbReference type="ChEBI" id="CHEBI:29035"/>
    </cofactor>
</comment>
<name>X1FQD4_9ZZZZ</name>
<dbReference type="GO" id="GO:0043137">
    <property type="term" value="P:DNA replication, removal of RNA primer"/>
    <property type="evidence" value="ECO:0007669"/>
    <property type="project" value="TreeGrafter"/>
</dbReference>
<evidence type="ECO:0000256" key="4">
    <source>
        <dbReference type="ARBA" id="ARBA00004496"/>
    </source>
</evidence>
<evidence type="ECO:0000256" key="12">
    <source>
        <dbReference type="ARBA" id="ARBA00022801"/>
    </source>
</evidence>
<dbReference type="PROSITE" id="PS51975">
    <property type="entry name" value="RNASE_H_2"/>
    <property type="match status" value="1"/>
</dbReference>
<dbReference type="InterPro" id="IPR001352">
    <property type="entry name" value="RNase_HII/HIII"/>
</dbReference>
<gene>
    <name evidence="15" type="ORF">S03H2_23496</name>
</gene>
<evidence type="ECO:0000256" key="10">
    <source>
        <dbReference type="ARBA" id="ARBA00022723"/>
    </source>
</evidence>
<proteinExistence type="inferred from homology"/>
<organism evidence="15">
    <name type="scientific">marine sediment metagenome</name>
    <dbReference type="NCBI Taxonomy" id="412755"/>
    <lineage>
        <taxon>unclassified sequences</taxon>
        <taxon>metagenomes</taxon>
        <taxon>ecological metagenomes</taxon>
    </lineage>
</organism>
<dbReference type="AlphaFoldDB" id="X1FQD4"/>
<evidence type="ECO:0000313" key="15">
    <source>
        <dbReference type="EMBL" id="GAH31564.1"/>
    </source>
</evidence>